<dbReference type="AlphaFoldDB" id="A0AAE3EJJ7"/>
<evidence type="ECO:0000313" key="1">
    <source>
        <dbReference type="EMBL" id="MCD1654948.1"/>
    </source>
</evidence>
<accession>A0AAE3EJJ7</accession>
<keyword evidence="2" id="KW-1185">Reference proteome</keyword>
<dbReference type="EMBL" id="JAINWA010000003">
    <property type="protein sequence ID" value="MCD1654948.1"/>
    <property type="molecule type" value="Genomic_DNA"/>
</dbReference>
<evidence type="ECO:0000313" key="2">
    <source>
        <dbReference type="Proteomes" id="UP001198163"/>
    </source>
</evidence>
<gene>
    <name evidence="1" type="ORF">K7J14_09580</name>
</gene>
<name>A0AAE3EJJ7_9SPIR</name>
<protein>
    <submittedName>
        <fullName evidence="1">Uncharacterized protein</fullName>
    </submittedName>
</protein>
<comment type="caution">
    <text evidence="1">The sequence shown here is derived from an EMBL/GenBank/DDBJ whole genome shotgun (WGS) entry which is preliminary data.</text>
</comment>
<proteinExistence type="predicted"/>
<reference evidence="1" key="1">
    <citation type="submission" date="2021-08" db="EMBL/GenBank/DDBJ databases">
        <title>Comparative analyses of Brucepasteria parasyntrophica and Teretinema zuelzerae.</title>
        <authorList>
            <person name="Song Y."/>
            <person name="Brune A."/>
        </authorList>
    </citation>
    <scope>NUCLEOTIDE SEQUENCE</scope>
    <source>
        <strain evidence="1">DSM 1903</strain>
    </source>
</reference>
<dbReference type="RefSeq" id="WP_230755638.1">
    <property type="nucleotide sequence ID" value="NZ_JAINWA010000003.1"/>
</dbReference>
<organism evidence="1 2">
    <name type="scientific">Teretinema zuelzerae</name>
    <dbReference type="NCBI Taxonomy" id="156"/>
    <lineage>
        <taxon>Bacteria</taxon>
        <taxon>Pseudomonadati</taxon>
        <taxon>Spirochaetota</taxon>
        <taxon>Spirochaetia</taxon>
        <taxon>Spirochaetales</taxon>
        <taxon>Treponemataceae</taxon>
        <taxon>Teretinema</taxon>
    </lineage>
</organism>
<sequence length="246" mass="28333">MSIKVMVFVSRKKRDRALLRMLEKEKIEASFTRWIGPFHTALARHEYDAVLVSRSALLSRFTDPVVHLAAAKSRHTLIVYGVSKDRKKISVKAIRYPGSDYDDGILENSVDARKRKTDTLCALITRFLAEYHAETGYDVREACPPYSNSGESSETNEESPGIRAKLSEMHKKIADLLQKAESRGCANDEIQDYLWQDRARNRKKDVQSYISTLKKKMHILYPHAKSAGIEYRNGRYYLKTTERDEK</sequence>
<dbReference type="Proteomes" id="UP001198163">
    <property type="component" value="Unassembled WGS sequence"/>
</dbReference>